<dbReference type="GO" id="GO:0031625">
    <property type="term" value="F:ubiquitin protein ligase binding"/>
    <property type="evidence" value="ECO:0007669"/>
    <property type="project" value="InterPro"/>
</dbReference>
<dbReference type="InterPro" id="IPR016159">
    <property type="entry name" value="Cullin_repeat-like_dom_sf"/>
</dbReference>
<evidence type="ECO:0000313" key="3">
    <source>
        <dbReference type="EMBL" id="EFH64438.1"/>
    </source>
</evidence>
<dbReference type="Gene3D" id="1.20.1310.10">
    <property type="entry name" value="Cullin Repeats"/>
    <property type="match status" value="2"/>
</dbReference>
<evidence type="ECO:0000259" key="2">
    <source>
        <dbReference type="Pfam" id="PF00888"/>
    </source>
</evidence>
<feature type="domain" description="Cullin N-terminal" evidence="2">
    <location>
        <begin position="12"/>
        <end position="223"/>
    </location>
</feature>
<proteinExistence type="inferred from homology"/>
<gene>
    <name evidence="3" type="ORF">ARALYDRAFT_893578</name>
</gene>
<dbReference type="AlphaFoldDB" id="D7KXR1"/>
<dbReference type="EMBL" id="GL348714">
    <property type="protein sequence ID" value="EFH64438.1"/>
    <property type="molecule type" value="Genomic_DNA"/>
</dbReference>
<protein>
    <recommendedName>
        <fullName evidence="2">Cullin N-terminal domain-containing protein</fullName>
    </recommendedName>
</protein>
<comment type="similarity">
    <text evidence="1">Belongs to the cullin family.</text>
</comment>
<sequence>MVQEAIKFEEGWSYLQKGITRLIRHLEGEPEQALKTQHCMELYNTAYHMCTQNPNYSQQLYDKYREVIEDYTMQTVLPSLREKHDEYMLRELVKRWNNHKLMVRQLAIIFGYLEGYFFRWKRINSSLREVGLIYFHDLVYHEMHSSATEAVIALIDKEREGEQIDRELVRNVIHVFVENGMGSIKKYEEDFESFMLEDTASYYSRKASRWIEEDSCLDYTIKAYL</sequence>
<dbReference type="Proteomes" id="UP000008694">
    <property type="component" value="Unassembled WGS sequence"/>
</dbReference>
<dbReference type="InterPro" id="IPR001373">
    <property type="entry name" value="Cullin_N"/>
</dbReference>
<dbReference type="SUPFAM" id="SSF74788">
    <property type="entry name" value="Cullin repeat-like"/>
    <property type="match status" value="1"/>
</dbReference>
<accession>D7KXR1</accession>
<organism evidence="4">
    <name type="scientific">Arabidopsis lyrata subsp. lyrata</name>
    <name type="common">Lyre-leaved rock-cress</name>
    <dbReference type="NCBI Taxonomy" id="81972"/>
    <lineage>
        <taxon>Eukaryota</taxon>
        <taxon>Viridiplantae</taxon>
        <taxon>Streptophyta</taxon>
        <taxon>Embryophyta</taxon>
        <taxon>Tracheophyta</taxon>
        <taxon>Spermatophyta</taxon>
        <taxon>Magnoliopsida</taxon>
        <taxon>eudicotyledons</taxon>
        <taxon>Gunneridae</taxon>
        <taxon>Pentapetalae</taxon>
        <taxon>rosids</taxon>
        <taxon>malvids</taxon>
        <taxon>Brassicales</taxon>
        <taxon>Brassicaceae</taxon>
        <taxon>Camelineae</taxon>
        <taxon>Arabidopsis</taxon>
    </lineage>
</organism>
<dbReference type="STRING" id="81972.D7KXR1"/>
<keyword evidence="4" id="KW-1185">Reference proteome</keyword>
<dbReference type="Pfam" id="PF00888">
    <property type="entry name" value="Cullin"/>
    <property type="match status" value="1"/>
</dbReference>
<name>D7KXR1_ARALL</name>
<dbReference type="HOGENOM" id="CLU_004747_2_0_1"/>
<reference evidence="4" key="1">
    <citation type="journal article" date="2011" name="Nat. Genet.">
        <title>The Arabidopsis lyrata genome sequence and the basis of rapid genome size change.</title>
        <authorList>
            <person name="Hu T.T."/>
            <person name="Pattyn P."/>
            <person name="Bakker E.G."/>
            <person name="Cao J."/>
            <person name="Cheng J.-F."/>
            <person name="Clark R.M."/>
            <person name="Fahlgren N."/>
            <person name="Fawcett J.A."/>
            <person name="Grimwood J."/>
            <person name="Gundlach H."/>
            <person name="Haberer G."/>
            <person name="Hollister J.D."/>
            <person name="Ossowski S."/>
            <person name="Ottilar R.P."/>
            <person name="Salamov A.A."/>
            <person name="Schneeberger K."/>
            <person name="Spannagl M."/>
            <person name="Wang X."/>
            <person name="Yang L."/>
            <person name="Nasrallah M.E."/>
            <person name="Bergelson J."/>
            <person name="Carrington J.C."/>
            <person name="Gaut B.S."/>
            <person name="Schmutz J."/>
            <person name="Mayer K.F.X."/>
            <person name="Van de Peer Y."/>
            <person name="Grigoriev I.V."/>
            <person name="Nordborg M."/>
            <person name="Weigel D."/>
            <person name="Guo Y.-L."/>
        </authorList>
    </citation>
    <scope>NUCLEOTIDE SEQUENCE [LARGE SCALE GENOMIC DNA]</scope>
    <source>
        <strain evidence="4">cv. MN47</strain>
    </source>
</reference>
<dbReference type="PANTHER" id="PTHR11932">
    <property type="entry name" value="CULLIN"/>
    <property type="match status" value="1"/>
</dbReference>
<dbReference type="Gramene" id="scaffold_200652.1">
    <property type="protein sequence ID" value="scaffold_200652.1"/>
    <property type="gene ID" value="scaffold_200652.1"/>
</dbReference>
<dbReference type="eggNOG" id="KOG2166">
    <property type="taxonomic scope" value="Eukaryota"/>
</dbReference>
<evidence type="ECO:0000256" key="1">
    <source>
        <dbReference type="ARBA" id="ARBA00006019"/>
    </source>
</evidence>
<dbReference type="GO" id="GO:0006511">
    <property type="term" value="P:ubiquitin-dependent protein catabolic process"/>
    <property type="evidence" value="ECO:0007669"/>
    <property type="project" value="InterPro"/>
</dbReference>
<dbReference type="InterPro" id="IPR045093">
    <property type="entry name" value="Cullin"/>
</dbReference>
<evidence type="ECO:0000313" key="4">
    <source>
        <dbReference type="Proteomes" id="UP000008694"/>
    </source>
</evidence>